<dbReference type="GO" id="GO:0006611">
    <property type="term" value="P:protein export from nucleus"/>
    <property type="evidence" value="ECO:0007669"/>
    <property type="project" value="TreeGrafter"/>
</dbReference>
<dbReference type="GO" id="GO:0005049">
    <property type="term" value="F:nuclear export signal receptor activity"/>
    <property type="evidence" value="ECO:0007669"/>
    <property type="project" value="TreeGrafter"/>
</dbReference>
<dbReference type="Pfam" id="PF03378">
    <property type="entry name" value="CAS_CSE1"/>
    <property type="match status" value="2"/>
</dbReference>
<dbReference type="PROSITE" id="PS50166">
    <property type="entry name" value="IMPORTIN_B_NT"/>
    <property type="match status" value="1"/>
</dbReference>
<dbReference type="Gene3D" id="1.25.10.10">
    <property type="entry name" value="Leucine-rich Repeat Variant"/>
    <property type="match status" value="1"/>
</dbReference>
<dbReference type="PANTHER" id="PTHR10997:SF8">
    <property type="entry name" value="EXPORTIN-2"/>
    <property type="match status" value="1"/>
</dbReference>
<evidence type="ECO:0000256" key="5">
    <source>
        <dbReference type="ARBA" id="ARBA00022490"/>
    </source>
</evidence>
<reference evidence="9 10" key="1">
    <citation type="submission" date="2020-03" db="EMBL/GenBank/DDBJ databases">
        <title>FDA dAtabase for Regulatory Grade micrObial Sequences (FDA-ARGOS): Supporting development and validation of Infectious Disease Dx tests.</title>
        <authorList>
            <person name="Campos J."/>
            <person name="Goldberg B."/>
            <person name="Tallon L."/>
            <person name="Sadzewicz L."/>
            <person name="Vavikolanu K."/>
            <person name="Mehta A."/>
            <person name="Aluvathingal J."/>
            <person name="Nadendla S."/>
            <person name="Nandy P."/>
            <person name="Geyer C."/>
            <person name="Yan Y."/>
            <person name="Sichtig H."/>
        </authorList>
    </citation>
    <scope>NUCLEOTIDE SEQUENCE [LARGE SCALE GENOMIC DNA]</scope>
    <source>
        <strain evidence="9 10">FDAARGOS_656</strain>
    </source>
</reference>
<dbReference type="InterPro" id="IPR016024">
    <property type="entry name" value="ARM-type_fold"/>
</dbReference>
<comment type="caution">
    <text evidence="9">The sequence shown here is derived from an EMBL/GenBank/DDBJ whole genome shotgun (WGS) entry which is preliminary data.</text>
</comment>
<dbReference type="Pfam" id="PF03810">
    <property type="entry name" value="IBN_N"/>
    <property type="match status" value="1"/>
</dbReference>
<evidence type="ECO:0000256" key="6">
    <source>
        <dbReference type="ARBA" id="ARBA00022927"/>
    </source>
</evidence>
<evidence type="ECO:0000256" key="2">
    <source>
        <dbReference type="ARBA" id="ARBA00004496"/>
    </source>
</evidence>
<dbReference type="Pfam" id="PF08506">
    <property type="entry name" value="Cse1"/>
    <property type="match status" value="2"/>
</dbReference>
<comment type="subcellular location">
    <subcellularLocation>
        <location evidence="2">Cytoplasm</location>
    </subcellularLocation>
    <subcellularLocation>
        <location evidence="1">Nucleus</location>
    </subcellularLocation>
</comment>
<evidence type="ECO:0000256" key="1">
    <source>
        <dbReference type="ARBA" id="ARBA00004123"/>
    </source>
</evidence>
<dbReference type="PANTHER" id="PTHR10997">
    <property type="entry name" value="IMPORTIN-7, 8, 11"/>
    <property type="match status" value="1"/>
</dbReference>
<dbReference type="GO" id="GO:0006606">
    <property type="term" value="P:protein import into nucleus"/>
    <property type="evidence" value="ECO:0007669"/>
    <property type="project" value="TreeGrafter"/>
</dbReference>
<evidence type="ECO:0000313" key="10">
    <source>
        <dbReference type="Proteomes" id="UP000536275"/>
    </source>
</evidence>
<accession>A0A8H6BV77</accession>
<dbReference type="EMBL" id="JABWAD010000061">
    <property type="protein sequence ID" value="KAF6062950.1"/>
    <property type="molecule type" value="Genomic_DNA"/>
</dbReference>
<comment type="similarity">
    <text evidence="3">Belongs to the XPO2/CSE1 family.</text>
</comment>
<dbReference type="InterPro" id="IPR005043">
    <property type="entry name" value="XPO2_C"/>
</dbReference>
<evidence type="ECO:0000256" key="4">
    <source>
        <dbReference type="ARBA" id="ARBA00022448"/>
    </source>
</evidence>
<evidence type="ECO:0000256" key="7">
    <source>
        <dbReference type="ARBA" id="ARBA00023242"/>
    </source>
</evidence>
<dbReference type="GO" id="GO:0031267">
    <property type="term" value="F:small GTPase binding"/>
    <property type="evidence" value="ECO:0007669"/>
    <property type="project" value="InterPro"/>
</dbReference>
<dbReference type="GO" id="GO:0005635">
    <property type="term" value="C:nuclear envelope"/>
    <property type="evidence" value="ECO:0007669"/>
    <property type="project" value="TreeGrafter"/>
</dbReference>
<sequence>MSQNNLETIPKILEQSLHPQFSNQADKILKSIENEPGFSINLLHVIASTNLAQSIRLAGALYFKNLIKRKWLDGDGDGNNYLLPIDDVNKIKLEIIDIMIQLPNQLQVQIGEAITLIAESDFPHNWPNLIENLVTKFSLTNFINNKAILLVSHSIFKKWRALFRSDELFLEIKLVLTKFVDPFLKLFIELDQLIDKSSDNEPQLIIYFENLLLLVQIYYDFNCQDIPEFFEDHMNELMAIIHKYLVYENGLLKYHDNDEEVNVLIKVKTSIVELLSLYITRYADVFQPLIQTFITSVWELINNYVTKQPKYDLLVVKSLQFLTSIIKIPDYQSLFQQESSINEIIEKIILPNIYFRENDEETFEDEPILYVRSDLEGSDYDSRRKSATDFLRELKELNIDVVKFFSDNIANDLATTTTTTTTTNTGATSVHPILQVDAIKYIYIFRNQLTKEQLMMTLPRLIDHLDIKSNPVVYTYSAITIEKLLSMTNFNQDHTPIFNKTDIQPYINELLTNLFNLICINNNNNNNNNNSSPEKLAENEFLIKCIMRILNTGLLIKYGINDNDNDNNAANQYIEIIIPALLDILSEDVQEFVPYTFQILAFLLEKYPKQQGLPETYKNLIQPLLSPSVWQFRGNIPGITRLLIAILEHDPNSTFINGGEKTLTPLLGVFQNLLASKINDGYGFDLIQSIMLNIPIQPSLQSFLPNIARLMLTRLQKSRTDKYVKRFVTFLCLLSTISLQGTTTTTNVNKDILNGEFVIQFLESVQSGLFQQILTSFILPTSSILTNLQDKKLVNIGLSQILVTISTTSEQYAHLTPLILETLISNLNSYEGISKSSANNNNNNNGISSSSTITTTTTTISGGQQPLNELDLDLDLNFNFNSFGSQYSKIVSIQNSSFDPLNNLIKNNDFNNIKLIIFNNIKKIDIKYLYGLNSTNQEILKKLGF</sequence>
<organism evidence="9 10">
    <name type="scientific">Candida albicans</name>
    <name type="common">Yeast</name>
    <dbReference type="NCBI Taxonomy" id="5476"/>
    <lineage>
        <taxon>Eukaryota</taxon>
        <taxon>Fungi</taxon>
        <taxon>Dikarya</taxon>
        <taxon>Ascomycota</taxon>
        <taxon>Saccharomycotina</taxon>
        <taxon>Pichiomycetes</taxon>
        <taxon>Debaryomycetaceae</taxon>
        <taxon>Candida/Lodderomyces clade</taxon>
        <taxon>Candida</taxon>
    </lineage>
</organism>
<dbReference type="Proteomes" id="UP000536275">
    <property type="component" value="Unassembled WGS sequence"/>
</dbReference>
<keyword evidence="5" id="KW-0963">Cytoplasm</keyword>
<evidence type="ECO:0000259" key="8">
    <source>
        <dbReference type="PROSITE" id="PS50166"/>
    </source>
</evidence>
<evidence type="ECO:0000313" key="9">
    <source>
        <dbReference type="EMBL" id="KAF6062950.1"/>
    </source>
</evidence>
<keyword evidence="7" id="KW-0539">Nucleus</keyword>
<evidence type="ECO:0000256" key="3">
    <source>
        <dbReference type="ARBA" id="ARBA00008669"/>
    </source>
</evidence>
<dbReference type="GO" id="GO:0005829">
    <property type="term" value="C:cytosol"/>
    <property type="evidence" value="ECO:0007669"/>
    <property type="project" value="TreeGrafter"/>
</dbReference>
<dbReference type="SUPFAM" id="SSF48371">
    <property type="entry name" value="ARM repeat"/>
    <property type="match status" value="1"/>
</dbReference>
<keyword evidence="6" id="KW-0653">Protein transport</keyword>
<proteinExistence type="inferred from homology"/>
<keyword evidence="4" id="KW-0813">Transport</keyword>
<dbReference type="InterPro" id="IPR001494">
    <property type="entry name" value="Importin-beta_N"/>
</dbReference>
<feature type="domain" description="Importin N-terminal" evidence="8">
    <location>
        <begin position="25"/>
        <end position="101"/>
    </location>
</feature>
<gene>
    <name evidence="9" type="ORF">FOB64_005982</name>
</gene>
<dbReference type="AlphaFoldDB" id="A0A8H6BV77"/>
<protein>
    <submittedName>
        <fullName evidence="9">Cse1 family protein</fullName>
    </submittedName>
</protein>
<dbReference type="InterPro" id="IPR013713">
    <property type="entry name" value="XPO2_central"/>
</dbReference>
<dbReference type="InterPro" id="IPR011989">
    <property type="entry name" value="ARM-like"/>
</dbReference>
<dbReference type="SMART" id="SM00913">
    <property type="entry name" value="IBN_N"/>
    <property type="match status" value="1"/>
</dbReference>
<name>A0A8H6BV77_CANAX</name>